<keyword evidence="3" id="KW-1185">Reference proteome</keyword>
<dbReference type="OrthoDB" id="7738422at2"/>
<evidence type="ECO:0000313" key="3">
    <source>
        <dbReference type="Proteomes" id="UP000220034"/>
    </source>
</evidence>
<keyword evidence="1" id="KW-0812">Transmembrane</keyword>
<keyword evidence="1" id="KW-0472">Membrane</keyword>
<proteinExistence type="predicted"/>
<reference evidence="3" key="1">
    <citation type="submission" date="2017-09" db="EMBL/GenBank/DDBJ databases">
        <authorList>
            <person name="Varghese N."/>
            <person name="Submissions S."/>
        </authorList>
    </citation>
    <scope>NUCLEOTIDE SEQUENCE [LARGE SCALE GENOMIC DNA]</scope>
    <source>
        <strain evidence="3">C7</strain>
    </source>
</reference>
<dbReference type="Proteomes" id="UP000220034">
    <property type="component" value="Unassembled WGS sequence"/>
</dbReference>
<sequence length="275" mass="30405">MAYARAGVGQTLTRLVTGVSRAFLVLVFIALPAFLLPETSRTGQEISLIIGALFALFTMFEYASSHPGLIDFRFAPPYNRFRFLTFAVLVFALVFLCRADAGADSFSADFLALTDRLVSIFSVPLSPVVLAETLIGSEAPGLNQLVERAAALSFTIALGSVLFFTFYVWVFRWPAERDGFNLWINLPTFDPSVGQDIAWRLRRSGLMNIIVAMALPYTTVSIASRGGGWFDPAALSNYQSLVWGCLFWAFLPVVLFNRGSAMLKIAWLIDRARTD</sequence>
<dbReference type="EMBL" id="OCTN01000001">
    <property type="protein sequence ID" value="SOH93001.1"/>
    <property type="molecule type" value="Genomic_DNA"/>
</dbReference>
<feature type="transmembrane region" description="Helical" evidence="1">
    <location>
        <begin position="12"/>
        <end position="34"/>
    </location>
</feature>
<evidence type="ECO:0000313" key="2">
    <source>
        <dbReference type="EMBL" id="SOH93001.1"/>
    </source>
</evidence>
<dbReference type="RefSeq" id="WP_097928542.1">
    <property type="nucleotide sequence ID" value="NZ_OCTN01000001.1"/>
</dbReference>
<gene>
    <name evidence="2" type="ORF">SAMN06273572_101855</name>
</gene>
<dbReference type="AlphaFoldDB" id="A0A2C9CNA0"/>
<feature type="transmembrane region" description="Helical" evidence="1">
    <location>
        <begin position="46"/>
        <end position="63"/>
    </location>
</feature>
<feature type="transmembrane region" description="Helical" evidence="1">
    <location>
        <begin position="149"/>
        <end position="170"/>
    </location>
</feature>
<protein>
    <submittedName>
        <fullName evidence="2">Uncharacterized protein</fullName>
    </submittedName>
</protein>
<feature type="transmembrane region" description="Helical" evidence="1">
    <location>
        <begin position="83"/>
        <end position="101"/>
    </location>
</feature>
<accession>A0A2C9CNA0</accession>
<feature type="transmembrane region" description="Helical" evidence="1">
    <location>
        <begin position="205"/>
        <end position="224"/>
    </location>
</feature>
<feature type="transmembrane region" description="Helical" evidence="1">
    <location>
        <begin position="236"/>
        <end position="256"/>
    </location>
</feature>
<evidence type="ECO:0000256" key="1">
    <source>
        <dbReference type="SAM" id="Phobius"/>
    </source>
</evidence>
<organism evidence="2 3">
    <name type="scientific">Pontivivens marinum</name>
    <dbReference type="NCBI Taxonomy" id="1690039"/>
    <lineage>
        <taxon>Bacteria</taxon>
        <taxon>Pseudomonadati</taxon>
        <taxon>Pseudomonadota</taxon>
        <taxon>Alphaproteobacteria</taxon>
        <taxon>Rhodobacterales</taxon>
        <taxon>Paracoccaceae</taxon>
        <taxon>Pontivivens</taxon>
    </lineage>
</organism>
<name>A0A2C9CNA0_9RHOB</name>
<keyword evidence="1" id="KW-1133">Transmembrane helix</keyword>